<accession>A0A9J6CQI0</accession>
<dbReference type="Proteomes" id="UP001107558">
    <property type="component" value="Chromosome 1"/>
</dbReference>
<keyword evidence="5 9" id="KW-0812">Transmembrane</keyword>
<evidence type="ECO:0000313" key="11">
    <source>
        <dbReference type="Proteomes" id="UP001107558"/>
    </source>
</evidence>
<evidence type="ECO:0000256" key="3">
    <source>
        <dbReference type="ARBA" id="ARBA00010532"/>
    </source>
</evidence>
<name>A0A9J6CQI0_POLVA</name>
<feature type="transmembrane region" description="Helical" evidence="9">
    <location>
        <begin position="450"/>
        <end position="475"/>
    </location>
</feature>
<feature type="transmembrane region" description="Helical" evidence="9">
    <location>
        <begin position="12"/>
        <end position="35"/>
    </location>
</feature>
<keyword evidence="8" id="KW-0325">Glycoprotein</keyword>
<evidence type="ECO:0000256" key="7">
    <source>
        <dbReference type="ARBA" id="ARBA00023136"/>
    </source>
</evidence>
<proteinExistence type="inferred from homology"/>
<protein>
    <submittedName>
        <fullName evidence="10">Uncharacterized protein</fullName>
    </submittedName>
</protein>
<dbReference type="InterPro" id="IPR002159">
    <property type="entry name" value="CD36_fam"/>
</dbReference>
<dbReference type="EMBL" id="JADBJN010000001">
    <property type="protein sequence ID" value="KAG5684261.1"/>
    <property type="molecule type" value="Genomic_DNA"/>
</dbReference>
<comment type="similarity">
    <text evidence="3">Belongs to the CD36 family.</text>
</comment>
<reference evidence="10" key="1">
    <citation type="submission" date="2021-03" db="EMBL/GenBank/DDBJ databases">
        <title>Chromosome level genome of the anhydrobiotic midge Polypedilum vanderplanki.</title>
        <authorList>
            <person name="Yoshida Y."/>
            <person name="Kikawada T."/>
            <person name="Gusev O."/>
        </authorList>
    </citation>
    <scope>NUCLEOTIDE SEQUENCE</scope>
    <source>
        <strain evidence="10">NIAS01</strain>
        <tissue evidence="10">Whole body or cell culture</tissue>
    </source>
</reference>
<comment type="caution">
    <text evidence="10">The sequence shown here is derived from an EMBL/GenBank/DDBJ whole genome shotgun (WGS) entry which is preliminary data.</text>
</comment>
<evidence type="ECO:0000256" key="6">
    <source>
        <dbReference type="ARBA" id="ARBA00022989"/>
    </source>
</evidence>
<gene>
    <name evidence="10" type="ORF">PVAND_013497</name>
</gene>
<evidence type="ECO:0000256" key="2">
    <source>
        <dbReference type="ARBA" id="ARBA00004236"/>
    </source>
</evidence>
<comment type="subcellular location">
    <subcellularLocation>
        <location evidence="2">Cell membrane</location>
    </subcellularLocation>
</comment>
<evidence type="ECO:0000256" key="1">
    <source>
        <dbReference type="ARBA" id="ARBA00003156"/>
    </source>
</evidence>
<dbReference type="OrthoDB" id="514335at2759"/>
<dbReference type="GO" id="GO:0005737">
    <property type="term" value="C:cytoplasm"/>
    <property type="evidence" value="ECO:0007669"/>
    <property type="project" value="TreeGrafter"/>
</dbReference>
<dbReference type="PANTHER" id="PTHR11923">
    <property type="entry name" value="SCAVENGER RECEPTOR CLASS B TYPE-1 SR-B1"/>
    <property type="match status" value="1"/>
</dbReference>
<dbReference type="Pfam" id="PF01130">
    <property type="entry name" value="CD36"/>
    <property type="match status" value="1"/>
</dbReference>
<dbReference type="GO" id="GO:0005044">
    <property type="term" value="F:scavenger receptor activity"/>
    <property type="evidence" value="ECO:0007669"/>
    <property type="project" value="TreeGrafter"/>
</dbReference>
<dbReference type="GO" id="GO:0005886">
    <property type="term" value="C:plasma membrane"/>
    <property type="evidence" value="ECO:0007669"/>
    <property type="project" value="UniProtKB-SubCell"/>
</dbReference>
<evidence type="ECO:0000256" key="5">
    <source>
        <dbReference type="ARBA" id="ARBA00022692"/>
    </source>
</evidence>
<organism evidence="10 11">
    <name type="scientific">Polypedilum vanderplanki</name>
    <name type="common">Sleeping chironomid midge</name>
    <dbReference type="NCBI Taxonomy" id="319348"/>
    <lineage>
        <taxon>Eukaryota</taxon>
        <taxon>Metazoa</taxon>
        <taxon>Ecdysozoa</taxon>
        <taxon>Arthropoda</taxon>
        <taxon>Hexapoda</taxon>
        <taxon>Insecta</taxon>
        <taxon>Pterygota</taxon>
        <taxon>Neoptera</taxon>
        <taxon>Endopterygota</taxon>
        <taxon>Diptera</taxon>
        <taxon>Nematocera</taxon>
        <taxon>Chironomoidea</taxon>
        <taxon>Chironomidae</taxon>
        <taxon>Chironominae</taxon>
        <taxon>Polypedilum</taxon>
        <taxon>Polypedilum</taxon>
    </lineage>
</organism>
<sequence>MSASNLNKNTRVIYLIVIVLGVTTNLAGILLINYFPEIFDSLFFKKLALQPGSKSYEFWSEPPQPLYLDVYLFNWTNPEDFTNKSVNPRFDEIGPFRFQEFPSKVNVKFHNDNGTVSYRKSSKYIFVPEESGGRMDDVITSINVIALAAAARGKNWGFVGKKAIAFGLRIYGNNVHVTKTAGEWLFDGFEDPMITLAKSNPFLTDIPTNFDKFGWFYKKNNTDFMLGDFNVDTGIKNINEIGNIRLWNHESSTSFFNGKCAALSGSGGDFFNPNISKDDVLQLFSPEMCRSVPMDFEEEVEIHGIKTLKFSGGVRAVDNGTIFPENKCFCSGQCVPSGLFNVSSCRYGTPVFMSFPHFYHADPYYLQQVDGLQPVKEKHQFFMSFEPKTAIPLEVAARFQINLFVEPISAIDLYRDVPKKFMPILWFEQHVKMSKSIANEIKIVLKMPRWGQLVGIAAAVIGFCIVLVIPLKIVIERLCFSHKRRKIRDFDVNGNALLDKNIEKINNDKNENPETKKLIFKEALYQVGVK</sequence>
<dbReference type="PANTHER" id="PTHR11923:SF93">
    <property type="entry name" value="GH07959P-RELATED"/>
    <property type="match status" value="1"/>
</dbReference>
<comment type="function">
    <text evidence="1">Plays an olfactory role that is not restricted to pheromone sensitivity.</text>
</comment>
<evidence type="ECO:0000256" key="8">
    <source>
        <dbReference type="ARBA" id="ARBA00023180"/>
    </source>
</evidence>
<dbReference type="AlphaFoldDB" id="A0A9J6CQI0"/>
<dbReference type="PRINTS" id="PR01609">
    <property type="entry name" value="CD36FAMILY"/>
</dbReference>
<evidence type="ECO:0000256" key="9">
    <source>
        <dbReference type="SAM" id="Phobius"/>
    </source>
</evidence>
<evidence type="ECO:0000313" key="10">
    <source>
        <dbReference type="EMBL" id="KAG5684261.1"/>
    </source>
</evidence>
<keyword evidence="6 9" id="KW-1133">Transmembrane helix</keyword>
<evidence type="ECO:0000256" key="4">
    <source>
        <dbReference type="ARBA" id="ARBA00022475"/>
    </source>
</evidence>
<keyword evidence="7 9" id="KW-0472">Membrane</keyword>
<keyword evidence="4" id="KW-1003">Cell membrane</keyword>
<keyword evidence="11" id="KW-1185">Reference proteome</keyword>